<protein>
    <submittedName>
        <fullName evidence="2">Uncharacterized protein</fullName>
    </submittedName>
</protein>
<keyword evidence="3" id="KW-1185">Reference proteome</keyword>
<organism evidence="2 3">
    <name type="scientific">Austropuccinia psidii MF-1</name>
    <dbReference type="NCBI Taxonomy" id="1389203"/>
    <lineage>
        <taxon>Eukaryota</taxon>
        <taxon>Fungi</taxon>
        <taxon>Dikarya</taxon>
        <taxon>Basidiomycota</taxon>
        <taxon>Pucciniomycotina</taxon>
        <taxon>Pucciniomycetes</taxon>
        <taxon>Pucciniales</taxon>
        <taxon>Sphaerophragmiaceae</taxon>
        <taxon>Austropuccinia</taxon>
    </lineage>
</organism>
<dbReference type="AlphaFoldDB" id="A0A9Q3GMZ2"/>
<reference evidence="2" key="1">
    <citation type="submission" date="2021-03" db="EMBL/GenBank/DDBJ databases">
        <title>Draft genome sequence of rust myrtle Austropuccinia psidii MF-1, a brazilian biotype.</title>
        <authorList>
            <person name="Quecine M.C."/>
            <person name="Pachon D.M.R."/>
            <person name="Bonatelli M.L."/>
            <person name="Correr F.H."/>
            <person name="Franceschini L.M."/>
            <person name="Leite T.F."/>
            <person name="Margarido G.R.A."/>
            <person name="Almeida C.A."/>
            <person name="Ferrarezi J.A."/>
            <person name="Labate C.A."/>
        </authorList>
    </citation>
    <scope>NUCLEOTIDE SEQUENCE</scope>
    <source>
        <strain evidence="2">MF-1</strain>
    </source>
</reference>
<sequence>MLRQIHQGVILEYSQKVPKEEEIVKYSNGCDLPSLKTQIKKIEEYHSKKREGSKEEAPVASTKKPKSSQPPQERKKNKKNNLRKPYFSKLQDPKNPNRFPGKCFQHGQNLHGIQEQREAENDQTRFPKEVPFYPDVVNTLKDI</sequence>
<dbReference type="EMBL" id="AVOT02003191">
    <property type="protein sequence ID" value="MBW0472750.1"/>
    <property type="molecule type" value="Genomic_DNA"/>
</dbReference>
<feature type="region of interest" description="Disordered" evidence="1">
    <location>
        <begin position="43"/>
        <end position="106"/>
    </location>
</feature>
<name>A0A9Q3GMZ2_9BASI</name>
<proteinExistence type="predicted"/>
<feature type="compositionally biased region" description="Basic and acidic residues" evidence="1">
    <location>
        <begin position="43"/>
        <end position="57"/>
    </location>
</feature>
<evidence type="ECO:0000313" key="3">
    <source>
        <dbReference type="Proteomes" id="UP000765509"/>
    </source>
</evidence>
<accession>A0A9Q3GMZ2</accession>
<evidence type="ECO:0000313" key="2">
    <source>
        <dbReference type="EMBL" id="MBW0472750.1"/>
    </source>
</evidence>
<gene>
    <name evidence="2" type="ORF">O181_012465</name>
</gene>
<evidence type="ECO:0000256" key="1">
    <source>
        <dbReference type="SAM" id="MobiDB-lite"/>
    </source>
</evidence>
<dbReference type="Proteomes" id="UP000765509">
    <property type="component" value="Unassembled WGS sequence"/>
</dbReference>
<comment type="caution">
    <text evidence="2">The sequence shown here is derived from an EMBL/GenBank/DDBJ whole genome shotgun (WGS) entry which is preliminary data.</text>
</comment>